<reference evidence="1" key="2">
    <citation type="submission" date="2021-10" db="EMBL/GenBank/DDBJ databases">
        <authorList>
            <person name="Piombo E."/>
        </authorList>
    </citation>
    <scope>NUCLEOTIDE SEQUENCE</scope>
</reference>
<accession>A0ACA9UHA3</accession>
<organism evidence="1 2">
    <name type="scientific">Clonostachys rosea f. rosea IK726</name>
    <dbReference type="NCBI Taxonomy" id="1349383"/>
    <lineage>
        <taxon>Eukaryota</taxon>
        <taxon>Fungi</taxon>
        <taxon>Dikarya</taxon>
        <taxon>Ascomycota</taxon>
        <taxon>Pezizomycotina</taxon>
        <taxon>Sordariomycetes</taxon>
        <taxon>Hypocreomycetidae</taxon>
        <taxon>Hypocreales</taxon>
        <taxon>Bionectriaceae</taxon>
        <taxon>Clonostachys</taxon>
    </lineage>
</organism>
<evidence type="ECO:0000313" key="1">
    <source>
        <dbReference type="EMBL" id="CAG9951862.1"/>
    </source>
</evidence>
<keyword evidence="2" id="KW-1185">Reference proteome</keyword>
<gene>
    <name evidence="1" type="ORF">CRV2_00020065</name>
</gene>
<name>A0ACA9UHA3_BIOOC</name>
<comment type="caution">
    <text evidence="1">The sequence shown here is derived from an EMBL/GenBank/DDBJ whole genome shotgun (WGS) entry which is preliminary data.</text>
</comment>
<proteinExistence type="predicted"/>
<dbReference type="EMBL" id="CADEHS020000433">
    <property type="protein sequence ID" value="CAG9951862.1"/>
    <property type="molecule type" value="Genomic_DNA"/>
</dbReference>
<evidence type="ECO:0000313" key="2">
    <source>
        <dbReference type="Proteomes" id="UP000836387"/>
    </source>
</evidence>
<dbReference type="Proteomes" id="UP000836387">
    <property type="component" value="Unassembled WGS sequence"/>
</dbReference>
<reference evidence="1" key="1">
    <citation type="submission" date="2020-04" db="EMBL/GenBank/DDBJ databases">
        <authorList>
            <person name="Broberg M."/>
        </authorList>
    </citation>
    <scope>NUCLEOTIDE SEQUENCE</scope>
</reference>
<protein>
    <submittedName>
        <fullName evidence="1">Uncharacterized protein</fullName>
    </submittedName>
</protein>
<sequence length="76" mass="8277">MQAHDVCSQGIEGALHGEASGPTRIRVIGRWFLGRWRIADIAWTPSSEYDEASSPERSTGTSSEAGISANLDRWST</sequence>